<dbReference type="EMBL" id="NAAC01000009">
    <property type="protein sequence ID" value="RDJ13055.1"/>
    <property type="molecule type" value="Genomic_DNA"/>
</dbReference>
<keyword evidence="1" id="KW-0547">Nucleotide-binding</keyword>
<dbReference type="PROSITE" id="PS50105">
    <property type="entry name" value="SAM_DOMAIN"/>
    <property type="match status" value="1"/>
</dbReference>
<comment type="caution">
    <text evidence="6">The sequence shown here is derived from an EMBL/GenBank/DDBJ whole genome shotgun (WGS) entry which is preliminary data.</text>
</comment>
<dbReference type="RefSeq" id="WP_114712753.1">
    <property type="nucleotide sequence ID" value="NZ_KZ857259.1"/>
</dbReference>
<organism evidence="6 7">
    <name type="scientific">Rhizobium grahamii</name>
    <dbReference type="NCBI Taxonomy" id="1120045"/>
    <lineage>
        <taxon>Bacteria</taxon>
        <taxon>Pseudomonadati</taxon>
        <taxon>Pseudomonadota</taxon>
        <taxon>Alphaproteobacteria</taxon>
        <taxon>Hyphomicrobiales</taxon>
        <taxon>Rhizobiaceae</taxon>
        <taxon>Rhizobium/Agrobacterium group</taxon>
        <taxon>Rhizobium</taxon>
    </lineage>
</organism>
<feature type="region of interest" description="Disordered" evidence="3">
    <location>
        <begin position="66"/>
        <end position="85"/>
    </location>
</feature>
<protein>
    <submittedName>
        <fullName evidence="6">Adenylate/guanylate cyclase</fullName>
    </submittedName>
</protein>
<dbReference type="GO" id="GO:0005524">
    <property type="term" value="F:ATP binding"/>
    <property type="evidence" value="ECO:0007669"/>
    <property type="project" value="UniProtKB-KW"/>
</dbReference>
<evidence type="ECO:0000313" key="6">
    <source>
        <dbReference type="EMBL" id="RDJ13055.1"/>
    </source>
</evidence>
<evidence type="ECO:0000256" key="1">
    <source>
        <dbReference type="ARBA" id="ARBA00022741"/>
    </source>
</evidence>
<dbReference type="SMART" id="SM00044">
    <property type="entry name" value="CYCc"/>
    <property type="match status" value="1"/>
</dbReference>
<reference evidence="6 7" key="1">
    <citation type="submission" date="2017-03" db="EMBL/GenBank/DDBJ databases">
        <title>Genome analysis of Rhizobial strains effectives or ineffectives for nitrogen fixation isolated from bean seeds.</title>
        <authorList>
            <person name="Peralta H."/>
            <person name="Aguilar-Vera A."/>
            <person name="Mora Y."/>
            <person name="Vargas-Lagunas C."/>
            <person name="Girard L."/>
            <person name="Mora J."/>
        </authorList>
    </citation>
    <scope>NUCLEOTIDE SEQUENCE [LARGE SCALE GENOMIC DNA]</scope>
    <source>
        <strain evidence="6 7">CCGM3</strain>
    </source>
</reference>
<dbReference type="SUPFAM" id="SSF47769">
    <property type="entry name" value="SAM/Pointed domain"/>
    <property type="match status" value="1"/>
</dbReference>
<evidence type="ECO:0000259" key="4">
    <source>
        <dbReference type="PROSITE" id="PS50105"/>
    </source>
</evidence>
<dbReference type="Proteomes" id="UP000254939">
    <property type="component" value="Unassembled WGS sequence"/>
</dbReference>
<dbReference type="SUPFAM" id="SSF48452">
    <property type="entry name" value="TPR-like"/>
    <property type="match status" value="1"/>
</dbReference>
<dbReference type="SUPFAM" id="SSF52540">
    <property type="entry name" value="P-loop containing nucleoside triphosphate hydrolases"/>
    <property type="match status" value="1"/>
</dbReference>
<dbReference type="InterPro" id="IPR013761">
    <property type="entry name" value="SAM/pointed_sf"/>
</dbReference>
<dbReference type="InterPro" id="IPR011990">
    <property type="entry name" value="TPR-like_helical_dom_sf"/>
</dbReference>
<dbReference type="GO" id="GO:0005737">
    <property type="term" value="C:cytoplasm"/>
    <property type="evidence" value="ECO:0007669"/>
    <property type="project" value="TreeGrafter"/>
</dbReference>
<evidence type="ECO:0000256" key="3">
    <source>
        <dbReference type="SAM" id="MobiDB-lite"/>
    </source>
</evidence>
<dbReference type="CDD" id="cd07302">
    <property type="entry name" value="CHD"/>
    <property type="match status" value="1"/>
</dbReference>
<dbReference type="InterPro" id="IPR001054">
    <property type="entry name" value="A/G_cyclase"/>
</dbReference>
<dbReference type="CDD" id="cd09487">
    <property type="entry name" value="SAM_superfamily"/>
    <property type="match status" value="1"/>
</dbReference>
<feature type="domain" description="SAM" evidence="4">
    <location>
        <begin position="1"/>
        <end position="63"/>
    </location>
</feature>
<dbReference type="GO" id="GO:0004016">
    <property type="term" value="F:adenylate cyclase activity"/>
    <property type="evidence" value="ECO:0007669"/>
    <property type="project" value="UniProtKB-ARBA"/>
</dbReference>
<gene>
    <name evidence="6" type="ORF">B5K06_09940</name>
</gene>
<feature type="domain" description="Guanylate cyclase" evidence="5">
    <location>
        <begin position="93"/>
        <end position="216"/>
    </location>
</feature>
<evidence type="ECO:0000313" key="7">
    <source>
        <dbReference type="Proteomes" id="UP000254939"/>
    </source>
</evidence>
<dbReference type="GO" id="GO:0035556">
    <property type="term" value="P:intracellular signal transduction"/>
    <property type="evidence" value="ECO:0007669"/>
    <property type="project" value="InterPro"/>
</dbReference>
<dbReference type="Gene3D" id="1.10.150.50">
    <property type="entry name" value="Transcription Factor, Ets-1"/>
    <property type="match status" value="1"/>
</dbReference>
<dbReference type="InterPro" id="IPR041664">
    <property type="entry name" value="AAA_16"/>
</dbReference>
<evidence type="ECO:0000259" key="5">
    <source>
        <dbReference type="PROSITE" id="PS50125"/>
    </source>
</evidence>
<keyword evidence="2" id="KW-0067">ATP-binding</keyword>
<dbReference type="PANTHER" id="PTHR16305:SF28">
    <property type="entry name" value="GUANYLATE CYCLASE DOMAIN-CONTAINING PROTEIN"/>
    <property type="match status" value="1"/>
</dbReference>
<dbReference type="PROSITE" id="PS50125">
    <property type="entry name" value="GUANYLATE_CYCLASE_2"/>
    <property type="match status" value="1"/>
</dbReference>
<sequence>MSLTLRQWLEQIGLPEYADRFEENNIDFGVLGYLTSSDLREIGVKAVGDRRRLIVAAKQFGAEPSGLVPISDQSDHTGTAPRQAGRAERRNLAVLFCDLVGSTHMSEQLDAEELRDIVAGYQSTSVRVVRKYGGTISQFMGDGVMAYFGWPNARENNSESAVRAALELSKGVRELGLSSRIGIATGSVVVGDIQGDNLSLKDQVVGRTPNLAARLQSEAEADTVVVTNETRAVAGEEFVYSDLGLRTMKGIASSVRVWRIDGIRLRGAVERIAHWDTPIFGRGEQLDALMRLWDDAKIGGQRSVLVQGEPGIGKSRLVSEVLTHAEPGRDSVLMEFQCSPFHSHEPLFPVLDQLRRSVLPEGNVGASAPLQTLERDASQERRDAAQVLVALLSGDPDFHFAGLTARGRKERTFGAIRSVLDTISMFRTLLIVVEDLHWADPSTLEFFQRFIDDPARRNTLAVFTCRSEATAQLSEMRFDEVVDVPRLSYGQVNQLIEAITGSADTPEPVRAAIADRSDGVPLYVEELVKSVMDGDQLPHASQGRDLHVTSIPMTLHDSLIARIDRLPMKMEIPQTAAAIGREFSSHILKMALGYRGSEVDNALRHLISAQVVKADQGRAGHFVFKHSLMRDAIYESMLSKARKAVHCQIAIALENTHSAGRSPHVLAHHWASGGSDIKAFEYYSQAATLAKANFANKEAISYFRQTLQHLRLAEDGSKPIAADLKISLLEQLSEVLFLSHNIDEAELALREAMDLAPNEPLQRARLLRKLGVALQQDRDRALQVLEEAEQVLNKLPDASAEDALREWIEVQLSRCNANYWSGNGSEMSNLLNRISPRLDVCSAEQLAEFFNQSVLRDLRLQRYRTSLATIKHARNYANAAKLTNNLATISSSLFILGFTYLHSNKLRNAERTLTSGMQAAQRSGHKAIELRCRVYLSLAFRLQGEIDAAVASAREAMETARIEAMSEYVGLASANLAWGHWRRGRLEDARLEAERALREFDKSKIAYPFEWTALLVLLATAHEDRDRVRALCCRLLRETQQELPERVRIAVERLSVSSEADQPAIVQLLLASCRRRNLL</sequence>
<dbReference type="Gene3D" id="3.30.70.1230">
    <property type="entry name" value="Nucleotide cyclase"/>
    <property type="match status" value="1"/>
</dbReference>
<accession>A0A370KSA4</accession>
<dbReference type="GO" id="GO:0009190">
    <property type="term" value="P:cyclic nucleotide biosynthetic process"/>
    <property type="evidence" value="ECO:0007669"/>
    <property type="project" value="InterPro"/>
</dbReference>
<dbReference type="PANTHER" id="PTHR16305">
    <property type="entry name" value="TESTICULAR SOLUBLE ADENYLYL CYCLASE"/>
    <property type="match status" value="1"/>
</dbReference>
<dbReference type="SMART" id="SM00454">
    <property type="entry name" value="SAM"/>
    <property type="match status" value="1"/>
</dbReference>
<dbReference type="AlphaFoldDB" id="A0A370KSA4"/>
<dbReference type="Pfam" id="PF13191">
    <property type="entry name" value="AAA_16"/>
    <property type="match status" value="1"/>
</dbReference>
<dbReference type="SUPFAM" id="SSF55073">
    <property type="entry name" value="Nucleotide cyclase"/>
    <property type="match status" value="1"/>
</dbReference>
<proteinExistence type="predicted"/>
<dbReference type="Gene3D" id="1.25.40.10">
    <property type="entry name" value="Tetratricopeptide repeat domain"/>
    <property type="match status" value="2"/>
</dbReference>
<dbReference type="InterPro" id="IPR027417">
    <property type="entry name" value="P-loop_NTPase"/>
</dbReference>
<dbReference type="OrthoDB" id="9785312at2"/>
<dbReference type="InterPro" id="IPR029787">
    <property type="entry name" value="Nucleotide_cyclase"/>
</dbReference>
<dbReference type="Pfam" id="PF00211">
    <property type="entry name" value="Guanylate_cyc"/>
    <property type="match status" value="1"/>
</dbReference>
<dbReference type="InterPro" id="IPR001660">
    <property type="entry name" value="SAM"/>
</dbReference>
<dbReference type="Pfam" id="PF00536">
    <property type="entry name" value="SAM_1"/>
    <property type="match status" value="1"/>
</dbReference>
<name>A0A370KSA4_9HYPH</name>
<evidence type="ECO:0000256" key="2">
    <source>
        <dbReference type="ARBA" id="ARBA00022840"/>
    </source>
</evidence>